<feature type="transmembrane region" description="Helical" evidence="12">
    <location>
        <begin position="277"/>
        <end position="299"/>
    </location>
</feature>
<feature type="domain" description="T-SNARE coiled-coil homology" evidence="14">
    <location>
        <begin position="543"/>
        <end position="605"/>
    </location>
</feature>
<dbReference type="Gene3D" id="1.10.287.950">
    <property type="entry name" value="Methyl-accepting chemotaxis protein"/>
    <property type="match status" value="1"/>
</dbReference>
<dbReference type="PROSITE" id="PS50885">
    <property type="entry name" value="HAMP"/>
    <property type="match status" value="1"/>
</dbReference>
<evidence type="ECO:0000256" key="2">
    <source>
        <dbReference type="ARBA" id="ARBA00022475"/>
    </source>
</evidence>
<protein>
    <submittedName>
        <fullName evidence="16">Methyl-accepting chemotaxis protein</fullName>
    </submittedName>
</protein>
<dbReference type="GO" id="GO:0006935">
    <property type="term" value="P:chemotaxis"/>
    <property type="evidence" value="ECO:0007669"/>
    <property type="project" value="UniProtKB-KW"/>
</dbReference>
<dbReference type="InterPro" id="IPR004089">
    <property type="entry name" value="MCPsignal_dom"/>
</dbReference>
<dbReference type="SUPFAM" id="SSF158472">
    <property type="entry name" value="HAMP domain-like"/>
    <property type="match status" value="1"/>
</dbReference>
<keyword evidence="17" id="KW-1185">Reference proteome</keyword>
<evidence type="ECO:0000256" key="11">
    <source>
        <dbReference type="SAM" id="Coils"/>
    </source>
</evidence>
<comment type="subcellular location">
    <subcellularLocation>
        <location evidence="1">Cell inner membrane</location>
        <topology evidence="1">Multi-pass membrane protein</topology>
    </subcellularLocation>
</comment>
<sequence length="648" mass="68571">MGLNIGSRILLAAAMIVVATFVAFILYFDYQQRNSIQDALQSKLTESGSLATAGIANWLDGRRLLVESLANNIARDSSPENVSELASGEALSESFIFSYFGSADGIMTMYPSEELPADYDPRKRPWYSDAVAIGDSTLTEPYEDASTGQLIVTATTPVFDGTSLLGVVGGDIDITILGDLVRSIDLGGIGYSFLVNDQGTILIHPNADFTLKPIEEVFPTDTPTVTEGMDNVLNGTGDQLFTFFKVNGLPSVKWYLGFALDKNAAYASLTEFRYTGIITAIIAVLAIMGLMGILVRIWVSRPVLSMTSAMTRLAKGEHDIEVPGTELKDEIGAMAAAVLVFKTNAAEVDRLAHENEEATKRAAEDRRQALNQMADNFEKSVLSIVETVAEAAEHTQNVATQLTANANESNTRASAVSEAAIRTSENVQAVASATEQLSAAIREIAAQVTQSIDVANEAVNGVSNTSATVTELAESAERIGKVVGLIQDIAGQTNLLALNATIEAARAGDAGKGFAVVAGEVKSLANQTDKATGDIQTQVDGIQGSSNRSVSEIDSISATIGRINEFCNAIAAAVEQQGAATQEIADSVSRAASGTQEVSQNVSAVSAASTMVSEEANSLLQSSNDMRSLAHRLRDEVLGFLKSVRSNQ</sequence>
<dbReference type="InterPro" id="IPR029151">
    <property type="entry name" value="Sensor-like_sf"/>
</dbReference>
<comment type="similarity">
    <text evidence="9">Belongs to the methyl-accepting chemotaxis (MCP) protein family.</text>
</comment>
<dbReference type="RefSeq" id="WP_101300454.1">
    <property type="nucleotide sequence ID" value="NZ_NXGX01000002.1"/>
</dbReference>
<evidence type="ECO:0000256" key="1">
    <source>
        <dbReference type="ARBA" id="ARBA00004429"/>
    </source>
</evidence>
<keyword evidence="4" id="KW-0997">Cell inner membrane</keyword>
<dbReference type="CDD" id="cd12912">
    <property type="entry name" value="PDC2_MCP_like"/>
    <property type="match status" value="1"/>
</dbReference>
<dbReference type="InterPro" id="IPR000727">
    <property type="entry name" value="T_SNARE_dom"/>
</dbReference>
<evidence type="ECO:0000256" key="4">
    <source>
        <dbReference type="ARBA" id="ARBA00022519"/>
    </source>
</evidence>
<dbReference type="PANTHER" id="PTHR32089">
    <property type="entry name" value="METHYL-ACCEPTING CHEMOTAXIS PROTEIN MCPB"/>
    <property type="match status" value="1"/>
</dbReference>
<keyword evidence="7 12" id="KW-0472">Membrane</keyword>
<feature type="domain" description="Methyl-accepting transducer" evidence="13">
    <location>
        <begin position="398"/>
        <end position="613"/>
    </location>
</feature>
<dbReference type="GO" id="GO:0005886">
    <property type="term" value="C:plasma membrane"/>
    <property type="evidence" value="ECO:0007669"/>
    <property type="project" value="UniProtKB-SubCell"/>
</dbReference>
<dbReference type="Pfam" id="PF00672">
    <property type="entry name" value="HAMP"/>
    <property type="match status" value="1"/>
</dbReference>
<accession>A0A2N3L9H9</accession>
<reference evidence="16 17" key="1">
    <citation type="submission" date="2017-09" db="EMBL/GenBank/DDBJ databases">
        <title>Biodiversity and function of Thalassospira species in the particle-attached aromatic-hydrocarbon-degrading consortia from the surface seawater of the China South Sea.</title>
        <authorList>
            <person name="Dong C."/>
            <person name="Lai Q."/>
            <person name="Shao Z."/>
        </authorList>
    </citation>
    <scope>NUCLEOTIDE SEQUENCE [LARGE SCALE GENOMIC DNA]</scope>
    <source>
        <strain evidence="16 17">139Z-12</strain>
    </source>
</reference>
<name>A0A2N3L9H9_9PROT</name>
<evidence type="ECO:0000256" key="8">
    <source>
        <dbReference type="ARBA" id="ARBA00023224"/>
    </source>
</evidence>
<dbReference type="Gene3D" id="3.30.450.20">
    <property type="entry name" value="PAS domain"/>
    <property type="match status" value="2"/>
</dbReference>
<keyword evidence="5 12" id="KW-0812">Transmembrane</keyword>
<dbReference type="Pfam" id="PF00015">
    <property type="entry name" value="MCPsignal"/>
    <property type="match status" value="1"/>
</dbReference>
<dbReference type="SMART" id="SM00283">
    <property type="entry name" value="MA"/>
    <property type="match status" value="1"/>
</dbReference>
<dbReference type="SMART" id="SM00304">
    <property type="entry name" value="HAMP"/>
    <property type="match status" value="1"/>
</dbReference>
<evidence type="ECO:0000259" key="14">
    <source>
        <dbReference type="PROSITE" id="PS50192"/>
    </source>
</evidence>
<keyword evidence="2" id="KW-1003">Cell membrane</keyword>
<feature type="transmembrane region" description="Helical" evidence="12">
    <location>
        <begin position="6"/>
        <end position="28"/>
    </location>
</feature>
<evidence type="ECO:0000256" key="9">
    <source>
        <dbReference type="ARBA" id="ARBA00029447"/>
    </source>
</evidence>
<comment type="caution">
    <text evidence="16">The sequence shown here is derived from an EMBL/GenBank/DDBJ whole genome shotgun (WGS) entry which is preliminary data.</text>
</comment>
<keyword evidence="3" id="KW-0145">Chemotaxis</keyword>
<dbReference type="Pfam" id="PF02743">
    <property type="entry name" value="dCache_1"/>
    <property type="match status" value="1"/>
</dbReference>
<dbReference type="Gene3D" id="1.10.8.500">
    <property type="entry name" value="HAMP domain in histidine kinase"/>
    <property type="match status" value="1"/>
</dbReference>
<feature type="domain" description="HAMP" evidence="15">
    <location>
        <begin position="297"/>
        <end position="350"/>
    </location>
</feature>
<dbReference type="AlphaFoldDB" id="A0A2N3L9H9"/>
<dbReference type="EMBL" id="NXGX01000002">
    <property type="protein sequence ID" value="PKR59432.1"/>
    <property type="molecule type" value="Genomic_DNA"/>
</dbReference>
<evidence type="ECO:0000313" key="17">
    <source>
        <dbReference type="Proteomes" id="UP000233332"/>
    </source>
</evidence>
<evidence type="ECO:0000259" key="15">
    <source>
        <dbReference type="PROSITE" id="PS50885"/>
    </source>
</evidence>
<dbReference type="CDD" id="cd11386">
    <property type="entry name" value="MCP_signal"/>
    <property type="match status" value="1"/>
</dbReference>
<dbReference type="SUPFAM" id="SSF58104">
    <property type="entry name" value="Methyl-accepting chemotaxis protein (MCP) signaling domain"/>
    <property type="match status" value="1"/>
</dbReference>
<evidence type="ECO:0000256" key="12">
    <source>
        <dbReference type="SAM" id="Phobius"/>
    </source>
</evidence>
<feature type="coiled-coil region" evidence="11">
    <location>
        <begin position="348"/>
        <end position="380"/>
    </location>
</feature>
<proteinExistence type="inferred from homology"/>
<evidence type="ECO:0000256" key="6">
    <source>
        <dbReference type="ARBA" id="ARBA00022989"/>
    </source>
</evidence>
<dbReference type="InterPro" id="IPR003660">
    <property type="entry name" value="HAMP_dom"/>
</dbReference>
<evidence type="ECO:0000256" key="5">
    <source>
        <dbReference type="ARBA" id="ARBA00022692"/>
    </source>
</evidence>
<keyword evidence="11" id="KW-0175">Coiled coil</keyword>
<evidence type="ECO:0000256" key="3">
    <source>
        <dbReference type="ARBA" id="ARBA00022500"/>
    </source>
</evidence>
<dbReference type="PROSITE" id="PS50192">
    <property type="entry name" value="T_SNARE"/>
    <property type="match status" value="1"/>
</dbReference>
<dbReference type="PANTHER" id="PTHR32089:SF112">
    <property type="entry name" value="LYSOZYME-LIKE PROTEIN-RELATED"/>
    <property type="match status" value="1"/>
</dbReference>
<keyword evidence="6 12" id="KW-1133">Transmembrane helix</keyword>
<organism evidence="16 17">
    <name type="scientific">Thalassospira lohafexi</name>
    <dbReference type="NCBI Taxonomy" id="744227"/>
    <lineage>
        <taxon>Bacteria</taxon>
        <taxon>Pseudomonadati</taxon>
        <taxon>Pseudomonadota</taxon>
        <taxon>Alphaproteobacteria</taxon>
        <taxon>Rhodospirillales</taxon>
        <taxon>Thalassospiraceae</taxon>
        <taxon>Thalassospira</taxon>
    </lineage>
</organism>
<keyword evidence="8 10" id="KW-0807">Transducer</keyword>
<dbReference type="CDD" id="cd12913">
    <property type="entry name" value="PDC1_MCP_like"/>
    <property type="match status" value="1"/>
</dbReference>
<evidence type="ECO:0000256" key="10">
    <source>
        <dbReference type="PROSITE-ProRule" id="PRU00284"/>
    </source>
</evidence>
<dbReference type="GO" id="GO:0007165">
    <property type="term" value="P:signal transduction"/>
    <property type="evidence" value="ECO:0007669"/>
    <property type="project" value="UniProtKB-KW"/>
</dbReference>
<dbReference type="InterPro" id="IPR033479">
    <property type="entry name" value="dCache_1"/>
</dbReference>
<gene>
    <name evidence="16" type="ORF">COO92_05185</name>
</gene>
<evidence type="ECO:0000256" key="7">
    <source>
        <dbReference type="ARBA" id="ARBA00023136"/>
    </source>
</evidence>
<dbReference type="PROSITE" id="PS50111">
    <property type="entry name" value="CHEMOTAXIS_TRANSDUC_2"/>
    <property type="match status" value="1"/>
</dbReference>
<evidence type="ECO:0000313" key="16">
    <source>
        <dbReference type="EMBL" id="PKR59432.1"/>
    </source>
</evidence>
<dbReference type="SUPFAM" id="SSF103190">
    <property type="entry name" value="Sensory domain-like"/>
    <property type="match status" value="1"/>
</dbReference>
<dbReference type="CDD" id="cd06225">
    <property type="entry name" value="HAMP"/>
    <property type="match status" value="1"/>
</dbReference>
<dbReference type="Proteomes" id="UP000233332">
    <property type="component" value="Unassembled WGS sequence"/>
</dbReference>
<evidence type="ECO:0000259" key="13">
    <source>
        <dbReference type="PROSITE" id="PS50111"/>
    </source>
</evidence>